<evidence type="ECO:0000256" key="8">
    <source>
        <dbReference type="ARBA" id="ARBA00023239"/>
    </source>
</evidence>
<dbReference type="InterPro" id="IPR013785">
    <property type="entry name" value="Aldolase_TIM"/>
</dbReference>
<evidence type="ECO:0000256" key="5">
    <source>
        <dbReference type="ARBA" id="ARBA00022793"/>
    </source>
</evidence>
<keyword evidence="6" id="KW-0822">Tryptophan biosynthesis</keyword>
<evidence type="ECO:0000256" key="2">
    <source>
        <dbReference type="ARBA" id="ARBA00004696"/>
    </source>
</evidence>
<sequence length="416" mass="45261">MLHAFSHHIFSCAYNLSLETKRPVYSPRNAAIQKANDDLQKQKEEAELKALDDENTKRTLLTKTQTTSGSAPRSEDGELIIKRREVHSGRAISVSTVEWSVAEKTAVPTSALEGFMWDKEAEVDRFRERVPLPNLLSQVKISMMDPGSSKPRDWIGPILQSADAANGKFVIIPECKRMEPTMGSLRKRYNIPKLVKQFTQAGAPAISINCDGVLFGGTLEDITAAREAASSAAVAMSTEDGVIAPPVLASDLILYPYQLYKLRLAGADAISLVAGSLSNKDLLYLTKIAKSLQLQVVISVSTKVQIQKVMNSLDKGSFAALSVTNRDMETFGFDENGSQAISLLESSELAELKEKHGDDLPVFAEGRVGLINHEGDSSAYIQKLKEAGAFGAFVGSGLAKKKEGMDESILKILVEE</sequence>
<evidence type="ECO:0000313" key="11">
    <source>
        <dbReference type="EMBL" id="CAE4578274.1"/>
    </source>
</evidence>
<comment type="pathway">
    <text evidence="2">Amino-acid biosynthesis; L-tryptophan biosynthesis; L-tryptophan from chorismate: step 4/5.</text>
</comment>
<dbReference type="GO" id="GO:0000162">
    <property type="term" value="P:L-tryptophan biosynthetic process"/>
    <property type="evidence" value="ECO:0007669"/>
    <property type="project" value="UniProtKB-UniPathway"/>
</dbReference>
<evidence type="ECO:0000256" key="4">
    <source>
        <dbReference type="ARBA" id="ARBA00022605"/>
    </source>
</evidence>
<dbReference type="GO" id="GO:0004425">
    <property type="term" value="F:indole-3-glycerol-phosphate synthase activity"/>
    <property type="evidence" value="ECO:0007669"/>
    <property type="project" value="UniProtKB-EC"/>
</dbReference>
<proteinExistence type="predicted"/>
<keyword evidence="8" id="KW-0456">Lyase</keyword>
<feature type="region of interest" description="Disordered" evidence="9">
    <location>
        <begin position="48"/>
        <end position="75"/>
    </location>
</feature>
<evidence type="ECO:0000256" key="7">
    <source>
        <dbReference type="ARBA" id="ARBA00023141"/>
    </source>
</evidence>
<comment type="catalytic activity">
    <reaction evidence="1">
        <text>1-(2-carboxyphenylamino)-1-deoxy-D-ribulose 5-phosphate + H(+) = (1S,2R)-1-C-(indol-3-yl)glycerol 3-phosphate + CO2 + H2O</text>
        <dbReference type="Rhea" id="RHEA:23476"/>
        <dbReference type="ChEBI" id="CHEBI:15377"/>
        <dbReference type="ChEBI" id="CHEBI:15378"/>
        <dbReference type="ChEBI" id="CHEBI:16526"/>
        <dbReference type="ChEBI" id="CHEBI:58613"/>
        <dbReference type="ChEBI" id="CHEBI:58866"/>
        <dbReference type="EC" id="4.1.1.48"/>
    </reaction>
</comment>
<dbReference type="PANTHER" id="PTHR22854:SF2">
    <property type="entry name" value="INDOLE-3-GLYCEROL-PHOSPHATE SYNTHASE"/>
    <property type="match status" value="1"/>
</dbReference>
<evidence type="ECO:0000256" key="9">
    <source>
        <dbReference type="SAM" id="MobiDB-lite"/>
    </source>
</evidence>
<dbReference type="Gene3D" id="3.20.20.70">
    <property type="entry name" value="Aldolase class I"/>
    <property type="match status" value="1"/>
</dbReference>
<keyword evidence="7" id="KW-0057">Aromatic amino acid biosynthesis</keyword>
<reference evidence="11" key="1">
    <citation type="submission" date="2021-01" db="EMBL/GenBank/DDBJ databases">
        <authorList>
            <person name="Corre E."/>
            <person name="Pelletier E."/>
            <person name="Niang G."/>
            <person name="Scheremetjew M."/>
            <person name="Finn R."/>
            <person name="Kale V."/>
            <person name="Holt S."/>
            <person name="Cochrane G."/>
            <person name="Meng A."/>
            <person name="Brown T."/>
            <person name="Cohen L."/>
        </authorList>
    </citation>
    <scope>NUCLEOTIDE SEQUENCE</scope>
    <source>
        <strain evidence="11">GSO104</strain>
    </source>
</reference>
<evidence type="ECO:0000256" key="1">
    <source>
        <dbReference type="ARBA" id="ARBA00001633"/>
    </source>
</evidence>
<dbReference type="PANTHER" id="PTHR22854">
    <property type="entry name" value="TRYPTOPHAN BIOSYNTHESIS PROTEIN"/>
    <property type="match status" value="1"/>
</dbReference>
<dbReference type="EMBL" id="HBNS01000331">
    <property type="protein sequence ID" value="CAE4578274.1"/>
    <property type="molecule type" value="Transcribed_RNA"/>
</dbReference>
<protein>
    <recommendedName>
        <fullName evidence="3">indole-3-glycerol-phosphate synthase</fullName>
        <ecNumber evidence="3">4.1.1.48</ecNumber>
    </recommendedName>
</protein>
<dbReference type="Pfam" id="PF00218">
    <property type="entry name" value="IGPS"/>
    <property type="match status" value="1"/>
</dbReference>
<feature type="domain" description="Indole-3-glycerol phosphate synthase" evidence="10">
    <location>
        <begin position="116"/>
        <end position="341"/>
    </location>
</feature>
<dbReference type="InterPro" id="IPR045186">
    <property type="entry name" value="Indole-3-glycerol_P_synth"/>
</dbReference>
<keyword evidence="5" id="KW-0210">Decarboxylase</keyword>
<evidence type="ECO:0000259" key="10">
    <source>
        <dbReference type="Pfam" id="PF00218"/>
    </source>
</evidence>
<dbReference type="SUPFAM" id="SSF51366">
    <property type="entry name" value="Ribulose-phoshate binding barrel"/>
    <property type="match status" value="1"/>
</dbReference>
<dbReference type="EC" id="4.1.1.48" evidence="3"/>
<organism evidence="11">
    <name type="scientific">Ditylum brightwellii</name>
    <dbReference type="NCBI Taxonomy" id="49249"/>
    <lineage>
        <taxon>Eukaryota</taxon>
        <taxon>Sar</taxon>
        <taxon>Stramenopiles</taxon>
        <taxon>Ochrophyta</taxon>
        <taxon>Bacillariophyta</taxon>
        <taxon>Mediophyceae</taxon>
        <taxon>Lithodesmiophycidae</taxon>
        <taxon>Lithodesmiales</taxon>
        <taxon>Lithodesmiaceae</taxon>
        <taxon>Ditylum</taxon>
    </lineage>
</organism>
<dbReference type="UniPathway" id="UPA00035">
    <property type="reaction ID" value="UER00043"/>
</dbReference>
<evidence type="ECO:0000256" key="3">
    <source>
        <dbReference type="ARBA" id="ARBA00012362"/>
    </source>
</evidence>
<feature type="compositionally biased region" description="Basic and acidic residues" evidence="9">
    <location>
        <begin position="48"/>
        <end position="57"/>
    </location>
</feature>
<evidence type="ECO:0000256" key="6">
    <source>
        <dbReference type="ARBA" id="ARBA00022822"/>
    </source>
</evidence>
<dbReference type="InterPro" id="IPR013798">
    <property type="entry name" value="Indole-3-glycerol_P_synth_dom"/>
</dbReference>
<feature type="compositionally biased region" description="Low complexity" evidence="9">
    <location>
        <begin position="58"/>
        <end position="67"/>
    </location>
</feature>
<dbReference type="AlphaFoldDB" id="A0A7S4QC82"/>
<dbReference type="InterPro" id="IPR011060">
    <property type="entry name" value="RibuloseP-bd_barrel"/>
</dbReference>
<accession>A0A7S4QC82</accession>
<gene>
    <name evidence="11" type="ORF">DBRI00130_LOCUS273</name>
</gene>
<name>A0A7S4QC82_9STRA</name>
<dbReference type="GO" id="GO:0004640">
    <property type="term" value="F:phosphoribosylanthranilate isomerase activity"/>
    <property type="evidence" value="ECO:0007669"/>
    <property type="project" value="TreeGrafter"/>
</dbReference>
<keyword evidence="4" id="KW-0028">Amino-acid biosynthesis</keyword>